<accession>A0A2V2ZZH9</accession>
<comment type="caution">
    <text evidence="1">The sequence shown here is derived from an EMBL/GenBank/DDBJ whole genome shotgun (WGS) entry which is preliminary data.</text>
</comment>
<reference evidence="1 2" key="1">
    <citation type="submission" date="2018-05" db="EMBL/GenBank/DDBJ databases">
        <title>Freshwater and sediment microbial communities from various areas in North America, analyzing microbe dynamics in response to fracking.</title>
        <authorList>
            <person name="Lamendella R."/>
        </authorList>
    </citation>
    <scope>NUCLEOTIDE SEQUENCE [LARGE SCALE GENOMIC DNA]</scope>
    <source>
        <strain evidence="1 2">15_TX</strain>
    </source>
</reference>
<evidence type="ECO:0000313" key="2">
    <source>
        <dbReference type="Proteomes" id="UP000247150"/>
    </source>
</evidence>
<organism evidence="1 2">
    <name type="scientific">Cytobacillus oceanisediminis</name>
    <dbReference type="NCBI Taxonomy" id="665099"/>
    <lineage>
        <taxon>Bacteria</taxon>
        <taxon>Bacillati</taxon>
        <taxon>Bacillota</taxon>
        <taxon>Bacilli</taxon>
        <taxon>Bacillales</taxon>
        <taxon>Bacillaceae</taxon>
        <taxon>Cytobacillus</taxon>
    </lineage>
</organism>
<dbReference type="AlphaFoldDB" id="A0A2V2ZZH9"/>
<proteinExistence type="predicted"/>
<protein>
    <recommendedName>
        <fullName evidence="3">Group-specific protein</fullName>
    </recommendedName>
</protein>
<name>A0A2V2ZZH9_9BACI</name>
<evidence type="ECO:0008006" key="3">
    <source>
        <dbReference type="Google" id="ProtNLM"/>
    </source>
</evidence>
<sequence length="183" mass="21537">MYHMVPTELVGTKLIPLNGLKNTHPKLYGKYIKKYYDHPDRPQLLKKQIPKLNCLWNDVLHFLPLHPNHVYKAIQDLGIRTNDNLEFFKIPIERLANNKNAFYLYSKNKYKGPAGAIEPDEIELLNITAYEEIKKLPIHTIEYYKQEHQKGNKFGLFPFIPHVLSLGDVEIKETEIITWNKKE</sequence>
<evidence type="ECO:0000313" key="1">
    <source>
        <dbReference type="EMBL" id="PWW26644.1"/>
    </source>
</evidence>
<dbReference type="EMBL" id="QGTW01000010">
    <property type="protein sequence ID" value="PWW26644.1"/>
    <property type="molecule type" value="Genomic_DNA"/>
</dbReference>
<dbReference type="Proteomes" id="UP000247150">
    <property type="component" value="Unassembled WGS sequence"/>
</dbReference>
<gene>
    <name evidence="1" type="ORF">DFO73_110218</name>
</gene>